<organism evidence="2 3">
    <name type="scientific">Thermopolyspora flexuosa</name>
    <dbReference type="NCBI Taxonomy" id="103836"/>
    <lineage>
        <taxon>Bacteria</taxon>
        <taxon>Bacillati</taxon>
        <taxon>Actinomycetota</taxon>
        <taxon>Actinomycetes</taxon>
        <taxon>Streptosporangiales</taxon>
        <taxon>Streptosporangiaceae</taxon>
        <taxon>Thermopolyspora</taxon>
    </lineage>
</organism>
<dbReference type="EMBL" id="VFPQ01000002">
    <property type="protein sequence ID" value="TQM72678.1"/>
    <property type="molecule type" value="Genomic_DNA"/>
</dbReference>
<comment type="caution">
    <text evidence="2">The sequence shown here is derived from an EMBL/GenBank/DDBJ whole genome shotgun (WGS) entry which is preliminary data.</text>
</comment>
<feature type="compositionally biased region" description="Basic and acidic residues" evidence="1">
    <location>
        <begin position="122"/>
        <end position="133"/>
    </location>
</feature>
<evidence type="ECO:0000313" key="2">
    <source>
        <dbReference type="EMBL" id="TQM72678.1"/>
    </source>
</evidence>
<proteinExistence type="predicted"/>
<feature type="compositionally biased region" description="Gly residues" evidence="1">
    <location>
        <begin position="46"/>
        <end position="59"/>
    </location>
</feature>
<feature type="region of interest" description="Disordered" evidence="1">
    <location>
        <begin position="29"/>
        <end position="61"/>
    </location>
</feature>
<evidence type="ECO:0000256" key="1">
    <source>
        <dbReference type="SAM" id="MobiDB-lite"/>
    </source>
</evidence>
<evidence type="ECO:0000313" key="3">
    <source>
        <dbReference type="Proteomes" id="UP000319213"/>
    </source>
</evidence>
<sequence>MGAAVCALLGIVAVGVFALIASLDSGDPGPDRAASAAATTPAGEPGADGAGQGPSGRGGDAVPTVVIECLEENCPVFLRIPGGDVLVDRELRAGETATYYEPRIHVVLYDAGSVRVVVNGEERERGAKGERRTFTVSRPTPSPSPSG</sequence>
<feature type="region of interest" description="Disordered" evidence="1">
    <location>
        <begin position="122"/>
        <end position="147"/>
    </location>
</feature>
<name>A0A543IQ38_9ACTN</name>
<protein>
    <recommendedName>
        <fullName evidence="4">DUF4115 domain-containing protein</fullName>
    </recommendedName>
</protein>
<evidence type="ECO:0008006" key="4">
    <source>
        <dbReference type="Google" id="ProtNLM"/>
    </source>
</evidence>
<gene>
    <name evidence="2" type="ORF">FHX40_4831</name>
</gene>
<reference evidence="2 3" key="1">
    <citation type="submission" date="2019-06" db="EMBL/GenBank/DDBJ databases">
        <title>Sequencing the genomes of 1000 actinobacteria strains.</title>
        <authorList>
            <person name="Klenk H.-P."/>
        </authorList>
    </citation>
    <scope>NUCLEOTIDE SEQUENCE [LARGE SCALE GENOMIC DNA]</scope>
    <source>
        <strain evidence="2 3">DSM 43186</strain>
    </source>
</reference>
<keyword evidence="3" id="KW-1185">Reference proteome</keyword>
<feature type="compositionally biased region" description="Low complexity" evidence="1">
    <location>
        <begin position="29"/>
        <end position="45"/>
    </location>
</feature>
<dbReference type="AlphaFoldDB" id="A0A543IQ38"/>
<accession>A0A543IQ38</accession>
<dbReference type="Proteomes" id="UP000319213">
    <property type="component" value="Unassembled WGS sequence"/>
</dbReference>